<evidence type="ECO:0000313" key="3">
    <source>
        <dbReference type="Proteomes" id="UP001229251"/>
    </source>
</evidence>
<dbReference type="EMBL" id="JASOOE010000002">
    <property type="protein sequence ID" value="MDK7186625.1"/>
    <property type="molecule type" value="Genomic_DNA"/>
</dbReference>
<protein>
    <recommendedName>
        <fullName evidence="4">Beta-carotene 15,15'-monooxygenase</fullName>
    </recommendedName>
</protein>
<feature type="transmembrane region" description="Helical" evidence="1">
    <location>
        <begin position="100"/>
        <end position="126"/>
    </location>
</feature>
<accession>A0AAJ1Q363</accession>
<keyword evidence="1" id="KW-1133">Transmembrane helix</keyword>
<dbReference type="AlphaFoldDB" id="A0AAJ1Q363"/>
<feature type="transmembrane region" description="Helical" evidence="1">
    <location>
        <begin position="54"/>
        <end position="79"/>
    </location>
</feature>
<sequence length="239" mass="27044">MREQTPLNKAVQSMIWHSRDYRFNSLLALTFSGLFYLGVYHLSQVSGQFGSDPLLLLIWALMLGVGLLLGTSMVVDVTVKDKLSHRLDFFLASGIDIKPLMLAYSLQMCRFSMLIPFALLMAFVFLPVFEMGFIYIVGLFGSTAILVFVTLLYFNVLVLEQKHLKFVKYLLFITVNLLIYGVGSVSNQFLQFLANHHIALSSLVLLVNVSLTLVLAGLASLKWRHLTNEWVIRQEGTWS</sequence>
<feature type="transmembrane region" description="Helical" evidence="1">
    <location>
        <begin position="132"/>
        <end position="154"/>
    </location>
</feature>
<dbReference type="RefSeq" id="WP_285065283.1">
    <property type="nucleotide sequence ID" value="NZ_CAUPDI010000016.1"/>
</dbReference>
<reference evidence="2" key="1">
    <citation type="submission" date="2023-05" db="EMBL/GenBank/DDBJ databases">
        <title>Cataloging the Phylogenetic Diversity of Human Bladder Bacteria.</title>
        <authorList>
            <person name="Du J."/>
        </authorList>
    </citation>
    <scope>NUCLEOTIDE SEQUENCE</scope>
    <source>
        <strain evidence="2">UMB1231</strain>
    </source>
</reference>
<organism evidence="2 3">
    <name type="scientific">Facklamia hominis</name>
    <dbReference type="NCBI Taxonomy" id="178214"/>
    <lineage>
        <taxon>Bacteria</taxon>
        <taxon>Bacillati</taxon>
        <taxon>Bacillota</taxon>
        <taxon>Bacilli</taxon>
        <taxon>Lactobacillales</taxon>
        <taxon>Aerococcaceae</taxon>
        <taxon>Facklamia</taxon>
    </lineage>
</organism>
<feature type="transmembrane region" description="Helical" evidence="1">
    <location>
        <begin position="166"/>
        <end position="186"/>
    </location>
</feature>
<name>A0AAJ1Q363_9LACT</name>
<keyword evidence="1" id="KW-0472">Membrane</keyword>
<evidence type="ECO:0000313" key="2">
    <source>
        <dbReference type="EMBL" id="MDK7186625.1"/>
    </source>
</evidence>
<proteinExistence type="predicted"/>
<dbReference type="Proteomes" id="UP001229251">
    <property type="component" value="Unassembled WGS sequence"/>
</dbReference>
<evidence type="ECO:0008006" key="4">
    <source>
        <dbReference type="Google" id="ProtNLM"/>
    </source>
</evidence>
<comment type="caution">
    <text evidence="2">The sequence shown here is derived from an EMBL/GenBank/DDBJ whole genome shotgun (WGS) entry which is preliminary data.</text>
</comment>
<evidence type="ECO:0000256" key="1">
    <source>
        <dbReference type="SAM" id="Phobius"/>
    </source>
</evidence>
<keyword evidence="1" id="KW-0812">Transmembrane</keyword>
<gene>
    <name evidence="2" type="ORF">QP433_01365</name>
</gene>
<feature type="transmembrane region" description="Helical" evidence="1">
    <location>
        <begin position="198"/>
        <end position="221"/>
    </location>
</feature>
<feature type="transmembrane region" description="Helical" evidence="1">
    <location>
        <begin position="21"/>
        <end position="42"/>
    </location>
</feature>